<sequence length="821" mass="90985">MTTTTVPLVTPPALTAKSLAGSEIDAQLQRFPPRSPGTDWPTTRISREEVLHRLERPPFKNGKDSTHQMRMVGARLLLRWLETFEGKTWQQRWNASPGSATSVGWTEAPLAWGIVHGRRPQKAGLGSGLLALVCADVIRPSMPWLASSLSPHLREAIEAARDPRGFAELRDARMPGQPDPRRTSKALKAVARILAAKGGGIDDIVVGDVLELLLAATGTSTSHTRLAYALLQSRGQFPPDAPKTLRSIEIRAGQVSPAQLVDRFDVKCEPIRDLLVGYLTERQPSVDYVTLVQLSRNLVGYFWADLQRHHPGIESLHLAPEVRDAWKARIAVKTVKYRMPNGTVATTTEPRIAALSIRTAVRGFYLDIAEWALDEPERWGPWAAPAPVAEADCSAKKVEQEVRTRSDARTRERLPVLPALVQAAARRLNEAKERLEALEAADLGSTITVLGESFTLPRSTERAGGKPSTVVDATGARRDFRTEEKLAFYGWATVEILRHTGMRIEELRELGHHSIISYKLPTTGEVIPLLQIAPSKTDQERLLLVSPELADVLSAVISRVRGHDGRVPSVPSYDLHEKVWNPPMPLLYQWPVGGENRTISITTIRQSLNTLLADTGITDAHGQPLTFQPHDFRRIFITDAILNGLPPHIAQVIAGHGHIGTTMGYAAIYPEDAIEAHRAFIARRRGLRPAGEYRAVTDEEWQEFLGHFERRKLALGQCGRAYGSSCVHEHACVRCPVLIVGPDERPRLEEIRENLHARIAEAEREGWLGDVEQLTVSLTATHDKISQIDATERRKSSPVFVGMPTISELVVREAENRDKAD</sequence>
<dbReference type="Proteomes" id="UP000076096">
    <property type="component" value="Chromosome"/>
</dbReference>
<dbReference type="STRING" id="1783515.A4E84_21175"/>
<gene>
    <name evidence="3" type="ORF">A4E84_21175</name>
</gene>
<dbReference type="EMBL" id="CP015098">
    <property type="protein sequence ID" value="AMW11787.1"/>
    <property type="molecule type" value="Genomic_DNA"/>
</dbReference>
<evidence type="ECO:0000313" key="3">
    <source>
        <dbReference type="EMBL" id="AMW11787.1"/>
    </source>
</evidence>
<evidence type="ECO:0000313" key="4">
    <source>
        <dbReference type="Proteomes" id="UP000076096"/>
    </source>
</evidence>
<keyword evidence="4" id="KW-1185">Reference proteome</keyword>
<dbReference type="PROSITE" id="PS51898">
    <property type="entry name" value="TYR_RECOMBINASE"/>
    <property type="match status" value="1"/>
</dbReference>
<evidence type="ECO:0000256" key="1">
    <source>
        <dbReference type="ARBA" id="ARBA00023172"/>
    </source>
</evidence>
<accession>A0A143C2T8</accession>
<dbReference type="InterPro" id="IPR011010">
    <property type="entry name" value="DNA_brk_join_enz"/>
</dbReference>
<dbReference type="Gene3D" id="1.10.443.10">
    <property type="entry name" value="Intergrase catalytic core"/>
    <property type="match status" value="1"/>
</dbReference>
<dbReference type="RefSeq" id="WP_062928095.1">
    <property type="nucleotide sequence ID" value="NZ_CP015098.1"/>
</dbReference>
<dbReference type="CDD" id="cd00397">
    <property type="entry name" value="DNA_BRE_C"/>
    <property type="match status" value="1"/>
</dbReference>
<reference evidence="4" key="1">
    <citation type="submission" date="2016-04" db="EMBL/GenBank/DDBJ databases">
        <authorList>
            <person name="Zhang B."/>
        </authorList>
    </citation>
    <scope>NUCLEOTIDE SEQUENCE [LARGE SCALE GENOMIC DNA]</scope>
    <source>
        <strain evidence="4">S10</strain>
    </source>
</reference>
<dbReference type="GO" id="GO:0006310">
    <property type="term" value="P:DNA recombination"/>
    <property type="evidence" value="ECO:0007669"/>
    <property type="project" value="UniProtKB-KW"/>
</dbReference>
<dbReference type="AlphaFoldDB" id="A0A143C2T8"/>
<dbReference type="InterPro" id="IPR013762">
    <property type="entry name" value="Integrase-like_cat_sf"/>
</dbReference>
<feature type="domain" description="Tyr recombinase" evidence="2">
    <location>
        <begin position="455"/>
        <end position="678"/>
    </location>
</feature>
<dbReference type="GO" id="GO:0003677">
    <property type="term" value="F:DNA binding"/>
    <property type="evidence" value="ECO:0007669"/>
    <property type="project" value="InterPro"/>
</dbReference>
<dbReference type="KEGG" id="stsi:A4E84_21175"/>
<proteinExistence type="predicted"/>
<dbReference type="GO" id="GO:0015074">
    <property type="term" value="P:DNA integration"/>
    <property type="evidence" value="ECO:0007669"/>
    <property type="project" value="InterPro"/>
</dbReference>
<dbReference type="Pfam" id="PF00589">
    <property type="entry name" value="Phage_integrase"/>
    <property type="match status" value="1"/>
</dbReference>
<evidence type="ECO:0000259" key="2">
    <source>
        <dbReference type="PROSITE" id="PS51898"/>
    </source>
</evidence>
<protein>
    <recommendedName>
        <fullName evidence="2">Tyr recombinase domain-containing protein</fullName>
    </recommendedName>
</protein>
<dbReference type="SUPFAM" id="SSF56349">
    <property type="entry name" value="DNA breaking-rejoining enzymes"/>
    <property type="match status" value="1"/>
</dbReference>
<name>A0A143C2T8_9ACTN</name>
<dbReference type="InterPro" id="IPR002104">
    <property type="entry name" value="Integrase_catalytic"/>
</dbReference>
<keyword evidence="1" id="KW-0233">DNA recombination</keyword>
<organism evidence="3 4">
    <name type="scientific">Streptomyces qaidamensis</name>
    <dbReference type="NCBI Taxonomy" id="1783515"/>
    <lineage>
        <taxon>Bacteria</taxon>
        <taxon>Bacillati</taxon>
        <taxon>Actinomycetota</taxon>
        <taxon>Actinomycetes</taxon>
        <taxon>Kitasatosporales</taxon>
        <taxon>Streptomycetaceae</taxon>
        <taxon>Streptomyces</taxon>
        <taxon>Streptomyces aurantiacus group</taxon>
    </lineage>
</organism>